<keyword evidence="7 9" id="KW-1133">Transmembrane helix</keyword>
<evidence type="ECO:0000256" key="4">
    <source>
        <dbReference type="ARBA" id="ARBA00022597"/>
    </source>
</evidence>
<dbReference type="EMBL" id="CAMAPF010000031">
    <property type="protein sequence ID" value="CAH9077306.1"/>
    <property type="molecule type" value="Genomic_DNA"/>
</dbReference>
<evidence type="ECO:0000256" key="9">
    <source>
        <dbReference type="RuleBase" id="RU910715"/>
    </source>
</evidence>
<dbReference type="FunFam" id="1.20.1280.290:FF:000002">
    <property type="entry name" value="Bidirectional sugar transporter SWEET"/>
    <property type="match status" value="1"/>
</dbReference>
<feature type="transmembrane region" description="Helical" evidence="9">
    <location>
        <begin position="39"/>
        <end position="58"/>
    </location>
</feature>
<name>A0AAV0CIV0_9ASTE</name>
<dbReference type="Pfam" id="PF03083">
    <property type="entry name" value="MtN3_slv"/>
    <property type="match status" value="2"/>
</dbReference>
<dbReference type="Gene3D" id="1.20.1280.290">
    <property type="match status" value="2"/>
</dbReference>
<keyword evidence="8 9" id="KW-0472">Membrane</keyword>
<dbReference type="PANTHER" id="PTHR10791">
    <property type="entry name" value="RAG1-ACTIVATING PROTEIN 1"/>
    <property type="match status" value="1"/>
</dbReference>
<evidence type="ECO:0000256" key="5">
    <source>
        <dbReference type="ARBA" id="ARBA00022692"/>
    </source>
</evidence>
<reference evidence="10" key="1">
    <citation type="submission" date="2022-07" db="EMBL/GenBank/DDBJ databases">
        <authorList>
            <person name="Macas J."/>
            <person name="Novak P."/>
            <person name="Neumann P."/>
        </authorList>
    </citation>
    <scope>NUCLEOTIDE SEQUENCE</scope>
</reference>
<dbReference type="InterPro" id="IPR047664">
    <property type="entry name" value="SWEET"/>
</dbReference>
<feature type="transmembrane region" description="Helical" evidence="9">
    <location>
        <begin position="190"/>
        <end position="211"/>
    </location>
</feature>
<evidence type="ECO:0000313" key="11">
    <source>
        <dbReference type="Proteomes" id="UP001152523"/>
    </source>
</evidence>
<feature type="transmembrane region" description="Helical" evidence="9">
    <location>
        <begin position="133"/>
        <end position="152"/>
    </location>
</feature>
<dbReference type="AlphaFoldDB" id="A0AAV0CIV0"/>
<sequence length="246" mass="26628">MLPVDTARFIIGIIGNVISLVLFLSPLPAIVKIWSEGKVAHFSSAPYLATFINCGLWLVYGTPIIHPKGLLVMTINGAGVAIEVVFLFVFFFCSDKRKRLELGVAILVEVIFFAALVALVITLAHTWETRSAVVGGIAALASIVMYASPLASMKLVITTKSVEYMPLSLSVCSLVNSLCWSLYALMRMEIFILAPNGIGVLLGIAQILLYAKYYKSSKGVERKQVLVEVGSEVGLTQGNKKPMSEA</sequence>
<keyword evidence="3 9" id="KW-0813">Transport</keyword>
<comment type="subcellular location">
    <subcellularLocation>
        <location evidence="9">Cell membrane</location>
        <topology evidence="9">Multi-pass membrane protein</topology>
    </subcellularLocation>
    <subcellularLocation>
        <location evidence="1">Endomembrane system</location>
        <topology evidence="1">Multi-pass membrane protein</topology>
    </subcellularLocation>
</comment>
<evidence type="ECO:0000256" key="6">
    <source>
        <dbReference type="ARBA" id="ARBA00022737"/>
    </source>
</evidence>
<dbReference type="InterPro" id="IPR004316">
    <property type="entry name" value="SWEET_rpt"/>
</dbReference>
<feature type="transmembrane region" description="Helical" evidence="9">
    <location>
        <begin position="6"/>
        <end position="27"/>
    </location>
</feature>
<evidence type="ECO:0000313" key="10">
    <source>
        <dbReference type="EMBL" id="CAH9077306.1"/>
    </source>
</evidence>
<evidence type="ECO:0000256" key="8">
    <source>
        <dbReference type="ARBA" id="ARBA00023136"/>
    </source>
</evidence>
<evidence type="ECO:0000256" key="3">
    <source>
        <dbReference type="ARBA" id="ARBA00022448"/>
    </source>
</evidence>
<evidence type="ECO:0000256" key="2">
    <source>
        <dbReference type="ARBA" id="ARBA00007809"/>
    </source>
</evidence>
<dbReference type="Proteomes" id="UP001152523">
    <property type="component" value="Unassembled WGS sequence"/>
</dbReference>
<dbReference type="GO" id="GO:0005886">
    <property type="term" value="C:plasma membrane"/>
    <property type="evidence" value="ECO:0007669"/>
    <property type="project" value="UniProtKB-SubCell"/>
</dbReference>
<feature type="transmembrane region" description="Helical" evidence="9">
    <location>
        <begin position="164"/>
        <end position="184"/>
    </location>
</feature>
<dbReference type="GO" id="GO:0012505">
    <property type="term" value="C:endomembrane system"/>
    <property type="evidence" value="ECO:0007669"/>
    <property type="project" value="UniProtKB-SubCell"/>
</dbReference>
<proteinExistence type="inferred from homology"/>
<keyword evidence="11" id="KW-1185">Reference proteome</keyword>
<evidence type="ECO:0000256" key="1">
    <source>
        <dbReference type="ARBA" id="ARBA00004127"/>
    </source>
</evidence>
<evidence type="ECO:0000256" key="7">
    <source>
        <dbReference type="ARBA" id="ARBA00022989"/>
    </source>
</evidence>
<comment type="similarity">
    <text evidence="2 9">Belongs to the SWEET sugar transporter family.</text>
</comment>
<protein>
    <recommendedName>
        <fullName evidence="9">Bidirectional sugar transporter SWEET</fullName>
    </recommendedName>
</protein>
<dbReference type="FunFam" id="1.20.1280.290:FF:000001">
    <property type="entry name" value="Bidirectional sugar transporter SWEET"/>
    <property type="match status" value="1"/>
</dbReference>
<comment type="function">
    <text evidence="9">Mediates both low-affinity uptake and efflux of sugar across the membrane.</text>
</comment>
<gene>
    <name evidence="10" type="ORF">CEPIT_LOCUS6132</name>
</gene>
<feature type="transmembrane region" description="Helical" evidence="9">
    <location>
        <begin position="104"/>
        <end position="127"/>
    </location>
</feature>
<dbReference type="GO" id="GO:0051260">
    <property type="term" value="P:protein homooligomerization"/>
    <property type="evidence" value="ECO:0007669"/>
    <property type="project" value="UniProtKB-ARBA"/>
</dbReference>
<keyword evidence="5 9" id="KW-0812">Transmembrane</keyword>
<feature type="transmembrane region" description="Helical" evidence="9">
    <location>
        <begin position="70"/>
        <end position="92"/>
    </location>
</feature>
<keyword evidence="4 9" id="KW-0762">Sugar transport</keyword>
<dbReference type="GO" id="GO:0051119">
    <property type="term" value="F:sugar transmembrane transporter activity"/>
    <property type="evidence" value="ECO:0007669"/>
    <property type="project" value="InterPro"/>
</dbReference>
<dbReference type="PANTHER" id="PTHR10791:SF130">
    <property type="entry name" value="BIDIRECTIONAL SUGAR TRANSPORTER SWEET6-RELATED"/>
    <property type="match status" value="1"/>
</dbReference>
<accession>A0AAV0CIV0</accession>
<keyword evidence="6" id="KW-0677">Repeat</keyword>
<organism evidence="10 11">
    <name type="scientific">Cuscuta epithymum</name>
    <dbReference type="NCBI Taxonomy" id="186058"/>
    <lineage>
        <taxon>Eukaryota</taxon>
        <taxon>Viridiplantae</taxon>
        <taxon>Streptophyta</taxon>
        <taxon>Embryophyta</taxon>
        <taxon>Tracheophyta</taxon>
        <taxon>Spermatophyta</taxon>
        <taxon>Magnoliopsida</taxon>
        <taxon>eudicotyledons</taxon>
        <taxon>Gunneridae</taxon>
        <taxon>Pentapetalae</taxon>
        <taxon>asterids</taxon>
        <taxon>lamiids</taxon>
        <taxon>Solanales</taxon>
        <taxon>Convolvulaceae</taxon>
        <taxon>Cuscuteae</taxon>
        <taxon>Cuscuta</taxon>
        <taxon>Cuscuta subgen. Cuscuta</taxon>
    </lineage>
</organism>
<comment type="caution">
    <text evidence="10">The sequence shown here is derived from an EMBL/GenBank/DDBJ whole genome shotgun (WGS) entry which is preliminary data.</text>
</comment>